<comment type="caution">
    <text evidence="1">The sequence shown here is derived from an EMBL/GenBank/DDBJ whole genome shotgun (WGS) entry which is preliminary data.</text>
</comment>
<gene>
    <name evidence="1" type="ORF">S12H4_39101</name>
</gene>
<sequence length="33" mass="3939">MKKEDLTRSMQTAIQAEKEGLRHYLEFAKITRD</sequence>
<evidence type="ECO:0008006" key="2">
    <source>
        <dbReference type="Google" id="ProtNLM"/>
    </source>
</evidence>
<name>X1SWY2_9ZZZZ</name>
<organism evidence="1">
    <name type="scientific">marine sediment metagenome</name>
    <dbReference type="NCBI Taxonomy" id="412755"/>
    <lineage>
        <taxon>unclassified sequences</taxon>
        <taxon>metagenomes</taxon>
        <taxon>ecological metagenomes</taxon>
    </lineage>
</organism>
<proteinExistence type="predicted"/>
<protein>
    <recommendedName>
        <fullName evidence="2">Ferritin-like diiron domain-containing protein</fullName>
    </recommendedName>
</protein>
<dbReference type="AlphaFoldDB" id="X1SWY2"/>
<evidence type="ECO:0000313" key="1">
    <source>
        <dbReference type="EMBL" id="GAI97567.1"/>
    </source>
</evidence>
<dbReference type="EMBL" id="BARW01023602">
    <property type="protein sequence ID" value="GAI97567.1"/>
    <property type="molecule type" value="Genomic_DNA"/>
</dbReference>
<accession>X1SWY2</accession>
<reference evidence="1" key="1">
    <citation type="journal article" date="2014" name="Front. Microbiol.">
        <title>High frequency of phylogenetically diverse reductive dehalogenase-homologous genes in deep subseafloor sedimentary metagenomes.</title>
        <authorList>
            <person name="Kawai M."/>
            <person name="Futagami T."/>
            <person name="Toyoda A."/>
            <person name="Takaki Y."/>
            <person name="Nishi S."/>
            <person name="Hori S."/>
            <person name="Arai W."/>
            <person name="Tsubouchi T."/>
            <person name="Morono Y."/>
            <person name="Uchiyama I."/>
            <person name="Ito T."/>
            <person name="Fujiyama A."/>
            <person name="Inagaki F."/>
            <person name="Takami H."/>
        </authorList>
    </citation>
    <scope>NUCLEOTIDE SEQUENCE</scope>
    <source>
        <strain evidence="1">Expedition CK06-06</strain>
    </source>
</reference>
<feature type="non-terminal residue" evidence="1">
    <location>
        <position position="33"/>
    </location>
</feature>